<dbReference type="AlphaFoldDB" id="T0J1A2"/>
<proteinExistence type="predicted"/>
<keyword evidence="2" id="KW-0812">Transmembrane</keyword>
<dbReference type="EMBL" id="AUWY01000091">
    <property type="protein sequence ID" value="EQB31741.1"/>
    <property type="molecule type" value="Genomic_DNA"/>
</dbReference>
<comment type="caution">
    <text evidence="3">The sequence shown here is derived from an EMBL/GenBank/DDBJ whole genome shotgun (WGS) entry which is preliminary data.</text>
</comment>
<feature type="region of interest" description="Disordered" evidence="1">
    <location>
        <begin position="82"/>
        <end position="150"/>
    </location>
</feature>
<protein>
    <submittedName>
        <fullName evidence="3">Uncharacterized protein</fullName>
    </submittedName>
</protein>
<reference evidence="3 4" key="1">
    <citation type="journal article" date="2013" name="Genome Announc.">
        <title>Draft Genome Sequence of Sphingobium ummariense Strain RL-3, a Hexachlorocyclohexane-Degrading Bacterium.</title>
        <authorList>
            <person name="Kohli P."/>
            <person name="Dua A."/>
            <person name="Sangwan N."/>
            <person name="Oldach P."/>
            <person name="Khurana J.P."/>
            <person name="Lal R."/>
        </authorList>
    </citation>
    <scope>NUCLEOTIDE SEQUENCE [LARGE SCALE GENOMIC DNA]</scope>
    <source>
        <strain evidence="3 4">RL-3</strain>
    </source>
</reference>
<evidence type="ECO:0000256" key="1">
    <source>
        <dbReference type="SAM" id="MobiDB-lite"/>
    </source>
</evidence>
<evidence type="ECO:0000256" key="2">
    <source>
        <dbReference type="SAM" id="Phobius"/>
    </source>
</evidence>
<keyword evidence="2" id="KW-1133">Transmembrane helix</keyword>
<feature type="compositionally biased region" description="Basic and acidic residues" evidence="1">
    <location>
        <begin position="82"/>
        <end position="93"/>
    </location>
</feature>
<evidence type="ECO:0000313" key="3">
    <source>
        <dbReference type="EMBL" id="EQB31741.1"/>
    </source>
</evidence>
<gene>
    <name evidence="3" type="ORF">M529_13250</name>
</gene>
<dbReference type="PATRIC" id="fig|1346791.3.peg.2548"/>
<name>T0J1A2_9SPHN</name>
<keyword evidence="4" id="KW-1185">Reference proteome</keyword>
<evidence type="ECO:0000313" key="4">
    <source>
        <dbReference type="Proteomes" id="UP000015523"/>
    </source>
</evidence>
<keyword evidence="2" id="KW-0472">Membrane</keyword>
<feature type="transmembrane region" description="Helical" evidence="2">
    <location>
        <begin position="57"/>
        <end position="78"/>
    </location>
</feature>
<accession>T0J1A2</accession>
<dbReference type="STRING" id="1346791.M529_13250"/>
<sequence length="310" mass="32434">MATMPLGAFGGIRAMAALTGAAAAIVVLAMPVGLVELVVASSGLSEALPAAAPPLGLKARLILSGFVALMAAGLVDVMRRSQRDTARQEENQRRRSSPPGARKMGFALSKLTSLARGRSTASPEGQPSLRRADAHPDAPPRPPIFASRDFDGVDIFPRAEPSRRRLVVNGESEQQLRVSTLATPAALAPQPVEEMPQPSFAQPAGSSFVAATEMVSAAQPSFTHPVAQEQGERVADLALPPVSPELSLSELTARLERSLARHAQPGASPRVIADMPIVPPVPVREAVSPDVDDALQAALGALRSMTGRTR</sequence>
<organism evidence="3 4">
    <name type="scientific">Sphingobium ummariense RL-3</name>
    <dbReference type="NCBI Taxonomy" id="1346791"/>
    <lineage>
        <taxon>Bacteria</taxon>
        <taxon>Pseudomonadati</taxon>
        <taxon>Pseudomonadota</taxon>
        <taxon>Alphaproteobacteria</taxon>
        <taxon>Sphingomonadales</taxon>
        <taxon>Sphingomonadaceae</taxon>
        <taxon>Sphingobium</taxon>
    </lineage>
</organism>
<dbReference type="Proteomes" id="UP000015523">
    <property type="component" value="Unassembled WGS sequence"/>
</dbReference>